<evidence type="ECO:0000313" key="3">
    <source>
        <dbReference type="EMBL" id="JAT73685.1"/>
    </source>
</evidence>
<dbReference type="AlphaFoldDB" id="A0A1D2A3X4"/>
<organism evidence="3">
    <name type="scientific">Auxenochlorella protothecoides</name>
    <name type="common">Green microalga</name>
    <name type="synonym">Chlorella protothecoides</name>
    <dbReference type="NCBI Taxonomy" id="3075"/>
    <lineage>
        <taxon>Eukaryota</taxon>
        <taxon>Viridiplantae</taxon>
        <taxon>Chlorophyta</taxon>
        <taxon>core chlorophytes</taxon>
        <taxon>Trebouxiophyceae</taxon>
        <taxon>Chlorellales</taxon>
        <taxon>Chlorellaceae</taxon>
        <taxon>Auxenochlorella</taxon>
    </lineage>
</organism>
<reference evidence="3" key="1">
    <citation type="submission" date="2015-08" db="EMBL/GenBank/DDBJ databases">
        <authorList>
            <person name="Babu N.S."/>
            <person name="Beckwith C.J."/>
            <person name="Beseler K.G."/>
            <person name="Brison A."/>
            <person name="Carone J.V."/>
            <person name="Caskin T.P."/>
            <person name="Diamond M."/>
            <person name="Durham M.E."/>
            <person name="Foxe J.M."/>
            <person name="Go M."/>
            <person name="Henderson B.A."/>
            <person name="Jones I.B."/>
            <person name="McGettigan J.A."/>
            <person name="Micheletti S.J."/>
            <person name="Nasrallah M.E."/>
            <person name="Ortiz D."/>
            <person name="Piller C.R."/>
            <person name="Privatt S.R."/>
            <person name="Schneider S.L."/>
            <person name="Sharp S."/>
            <person name="Smith T.C."/>
            <person name="Stanton J.D."/>
            <person name="Ullery H.E."/>
            <person name="Wilson R.J."/>
            <person name="Serrano M.G."/>
            <person name="Buck G."/>
            <person name="Lee V."/>
            <person name="Wang Y."/>
            <person name="Carvalho R."/>
            <person name="Voegtly L."/>
            <person name="Shi R."/>
            <person name="Duckworth R."/>
            <person name="Johnson A."/>
            <person name="Loviza R."/>
            <person name="Walstead R."/>
            <person name="Shah Z."/>
            <person name="Kiflezghi M."/>
            <person name="Wade K."/>
            <person name="Ball S.L."/>
            <person name="Bradley K.W."/>
            <person name="Asai D.J."/>
            <person name="Bowman C.A."/>
            <person name="Russell D.A."/>
            <person name="Pope W.H."/>
            <person name="Jacobs-Sera D."/>
            <person name="Hendrix R.W."/>
            <person name="Hatfull G.F."/>
        </authorList>
    </citation>
    <scope>NUCLEOTIDE SEQUENCE</scope>
</reference>
<gene>
    <name evidence="3" type="ORF">g.43340</name>
</gene>
<accession>A0A1D2A3X4</accession>
<sequence>MKYVNNLVTSPHAHMRSLATHALSYWKLLPRGWEGGGTLRCLRCMQRGFRAEAGMRVRQTEMLRPLRALHAGQRACQDLSRDFGKRDFQSAPAAAGNDFDWRQSVVLAGASFEAYFELAHKTNAVHIDTSDACITHVDETFLRQCMDGLLHVELLRATGLPSEELWDVSNRVYCTVELGGSKVETRALEKPANGGKGMKALLPGPKEEKPSPPPAPKLLFIQDRAKARRLRVKLWRSRLGRPLEALGSGELDLQQGLGGRGGWREVAITLKPDAKEAAGDESSAAALPSSEAEEGKAEAEQPRVVTLSLQYVAMEDALEQDLAQPRSSLLGAPGEEFESNPWRELQEAAAIQLGETFTPLCFITHPRTDTQAWLYWNLGKRQLCIAFRGTEQDNWRDYLTDISLAPALLDPAAVPTLPLHRGLADSTKQATIYDGVMSRLQRVRAELDAITDSGAGDEARGGEEGDGGAKAADPGASSVVTAALEAVKGSAGEARVLLDRLWQAVSEAEAVAEEAGAEDRPWVHQGFLAAYDSVRGAALGLVRAALARGGGGGEPWHVFVTGHSLGGALGTLCSYDLALHDWDGGPAPHLTMYNFGSPRVGNRRFAREYNDLVPNSWRIVNNQDAVCSVPRLMGYCHVGHAVRLLGDGRVEVQRDTSLALGEGTAMPDIMPAVAGMITAVVPQFTSKATAMVMAAIPALAKRAADRASAAVAATTDPDDVSATRDELEAAQKLWGEEVAAWSAMLDRASFSQHLEELYLESLSSCVRRTWAPVDGGDSAADVEEKAPEQADP</sequence>
<feature type="region of interest" description="Disordered" evidence="1">
    <location>
        <begin position="273"/>
        <end position="301"/>
    </location>
</feature>
<dbReference type="EMBL" id="GDKF01004937">
    <property type="protein sequence ID" value="JAT73685.1"/>
    <property type="molecule type" value="Transcribed_RNA"/>
</dbReference>
<dbReference type="PANTHER" id="PTHR47759:SF2">
    <property type="entry name" value="TRIGLYCERIDE LIPASE"/>
    <property type="match status" value="1"/>
</dbReference>
<feature type="domain" description="Fungal lipase-type" evidence="2">
    <location>
        <begin position="503"/>
        <end position="631"/>
    </location>
</feature>
<feature type="region of interest" description="Disordered" evidence="1">
    <location>
        <begin position="190"/>
        <end position="217"/>
    </location>
</feature>
<evidence type="ECO:0000256" key="1">
    <source>
        <dbReference type="SAM" id="MobiDB-lite"/>
    </source>
</evidence>
<protein>
    <recommendedName>
        <fullName evidence="2">Fungal lipase-type domain-containing protein</fullName>
    </recommendedName>
</protein>
<evidence type="ECO:0000259" key="2">
    <source>
        <dbReference type="Pfam" id="PF01764"/>
    </source>
</evidence>
<dbReference type="CDD" id="cd00519">
    <property type="entry name" value="Lipase_3"/>
    <property type="match status" value="1"/>
</dbReference>
<dbReference type="Gene3D" id="3.40.50.1820">
    <property type="entry name" value="alpha/beta hydrolase"/>
    <property type="match status" value="2"/>
</dbReference>
<dbReference type="InterPro" id="IPR002921">
    <property type="entry name" value="Fungal_lipase-type"/>
</dbReference>
<feature type="compositionally biased region" description="Low complexity" evidence="1">
    <location>
        <begin position="281"/>
        <end position="290"/>
    </location>
</feature>
<name>A0A1D2A3X4_AUXPR</name>
<dbReference type="PANTHER" id="PTHR47759">
    <property type="entry name" value="OS04G0509100 PROTEIN"/>
    <property type="match status" value="1"/>
</dbReference>
<proteinExistence type="predicted"/>
<dbReference type="InterPro" id="IPR029058">
    <property type="entry name" value="AB_hydrolase_fold"/>
</dbReference>
<feature type="region of interest" description="Disordered" evidence="1">
    <location>
        <begin position="451"/>
        <end position="474"/>
    </location>
</feature>
<dbReference type="Pfam" id="PF01764">
    <property type="entry name" value="Lipase_3"/>
    <property type="match status" value="1"/>
</dbReference>
<dbReference type="SUPFAM" id="SSF53474">
    <property type="entry name" value="alpha/beta-Hydrolases"/>
    <property type="match status" value="2"/>
</dbReference>
<dbReference type="GO" id="GO:0006629">
    <property type="term" value="P:lipid metabolic process"/>
    <property type="evidence" value="ECO:0007669"/>
    <property type="project" value="InterPro"/>
</dbReference>